<organism evidence="8 9">
    <name type="scientific">Eptatretus burgeri</name>
    <name type="common">Inshore hagfish</name>
    <dbReference type="NCBI Taxonomy" id="7764"/>
    <lineage>
        <taxon>Eukaryota</taxon>
        <taxon>Metazoa</taxon>
        <taxon>Chordata</taxon>
        <taxon>Craniata</taxon>
        <taxon>Vertebrata</taxon>
        <taxon>Cyclostomata</taxon>
        <taxon>Myxini</taxon>
        <taxon>Myxiniformes</taxon>
        <taxon>Myxinidae</taxon>
        <taxon>Eptatretinae</taxon>
        <taxon>Eptatretus</taxon>
    </lineage>
</organism>
<reference evidence="8" key="1">
    <citation type="submission" date="2025-08" db="UniProtKB">
        <authorList>
            <consortium name="Ensembl"/>
        </authorList>
    </citation>
    <scope>IDENTIFICATION</scope>
</reference>
<dbReference type="GO" id="GO:0005179">
    <property type="term" value="F:hormone activity"/>
    <property type="evidence" value="ECO:0007669"/>
    <property type="project" value="InterPro"/>
</dbReference>
<evidence type="ECO:0000256" key="4">
    <source>
        <dbReference type="ARBA" id="ARBA00023157"/>
    </source>
</evidence>
<dbReference type="Proteomes" id="UP000694388">
    <property type="component" value="Unplaced"/>
</dbReference>
<dbReference type="PROSITE" id="PS51257">
    <property type="entry name" value="PROKAR_LIPOPROTEIN"/>
    <property type="match status" value="1"/>
</dbReference>
<evidence type="ECO:0000256" key="1">
    <source>
        <dbReference type="ARBA" id="ARBA00004613"/>
    </source>
</evidence>
<dbReference type="SUPFAM" id="SSF57501">
    <property type="entry name" value="Cystine-knot cytokines"/>
    <property type="match status" value="1"/>
</dbReference>
<dbReference type="FunFam" id="2.10.90.10:FF:000007">
    <property type="entry name" value="Luteinizing hormone beta subunit"/>
    <property type="match status" value="1"/>
</dbReference>
<reference evidence="8" key="2">
    <citation type="submission" date="2025-09" db="UniProtKB">
        <authorList>
            <consortium name="Ensembl"/>
        </authorList>
    </citation>
    <scope>IDENTIFICATION</scope>
</reference>
<dbReference type="GO" id="GO:0005737">
    <property type="term" value="C:cytoplasm"/>
    <property type="evidence" value="ECO:0007669"/>
    <property type="project" value="TreeGrafter"/>
</dbReference>
<dbReference type="OMA" id="PSINFCH"/>
<keyword evidence="4" id="KW-1015">Disulfide bond</keyword>
<keyword evidence="9" id="KW-1185">Reference proteome</keyword>
<dbReference type="GO" id="GO:0005615">
    <property type="term" value="C:extracellular space"/>
    <property type="evidence" value="ECO:0007669"/>
    <property type="project" value="TreeGrafter"/>
</dbReference>
<evidence type="ECO:0000256" key="3">
    <source>
        <dbReference type="ARBA" id="ARBA00022525"/>
    </source>
</evidence>
<name>A0A8C4QYV4_EPTBU</name>
<sequence length="184" mass="20776">MVTRTIVLLIMGLISQASQACDLENVTMFVEKTQCSECLAVNVSICSGYCRTWDPNMKNVLKRNLQVSCQYEKFNYLESLISGCTPDEDPFFTFPSAVTCKCLACDPELVDCTEQSLGLSSCIIMKSCFMFQERAERAVEQRSVENLPLFGRCIGNKVLPCMLVYVYLSLPSINFCHPHTYIQK</sequence>
<evidence type="ECO:0000256" key="2">
    <source>
        <dbReference type="ARBA" id="ARBA00006552"/>
    </source>
</evidence>
<protein>
    <recommendedName>
        <fullName evidence="7">Glycoprotein hormone subunit beta domain-containing protein</fullName>
    </recommendedName>
</protein>
<accession>A0A8C4QYV4</accession>
<proteinExistence type="inferred from homology"/>
<feature type="chain" id="PRO_5034647669" description="Glycoprotein hormone subunit beta domain-containing protein" evidence="6">
    <location>
        <begin position="21"/>
        <end position="184"/>
    </location>
</feature>
<evidence type="ECO:0000313" key="8">
    <source>
        <dbReference type="Ensembl" id="ENSEBUP00000022363.1"/>
    </source>
</evidence>
<dbReference type="GO" id="GO:0007186">
    <property type="term" value="P:G protein-coupled receptor signaling pathway"/>
    <property type="evidence" value="ECO:0007669"/>
    <property type="project" value="TreeGrafter"/>
</dbReference>
<dbReference type="Gene3D" id="2.10.90.10">
    <property type="entry name" value="Cystine-knot cytokines"/>
    <property type="match status" value="1"/>
</dbReference>
<dbReference type="GeneTree" id="ENSGT00940000176091"/>
<dbReference type="InterPro" id="IPR001545">
    <property type="entry name" value="Gonadotropin_bsu"/>
</dbReference>
<keyword evidence="3" id="KW-0964">Secreted</keyword>
<dbReference type="SMART" id="SM00068">
    <property type="entry name" value="GHB"/>
    <property type="match status" value="1"/>
</dbReference>
<dbReference type="InterPro" id="IPR018245">
    <property type="entry name" value="Gonadotropin_bsu_CS"/>
</dbReference>
<dbReference type="PANTHER" id="PTHR11515:SF13">
    <property type="entry name" value="GLYCOPROTEIN HORMONE BETA 5, ISOFORM A"/>
    <property type="match status" value="1"/>
</dbReference>
<dbReference type="PANTHER" id="PTHR11515">
    <property type="entry name" value="GLYCOPROTEIN HORMONE BETA CHAIN"/>
    <property type="match status" value="1"/>
</dbReference>
<dbReference type="Pfam" id="PF00007">
    <property type="entry name" value="Cys_knot"/>
    <property type="match status" value="1"/>
</dbReference>
<feature type="signal peptide" evidence="6">
    <location>
        <begin position="1"/>
        <end position="20"/>
    </location>
</feature>
<dbReference type="CDD" id="cd00069">
    <property type="entry name" value="GHB_like"/>
    <property type="match status" value="1"/>
</dbReference>
<feature type="domain" description="Glycoprotein hormone subunit beta" evidence="7">
    <location>
        <begin position="19"/>
        <end position="122"/>
    </location>
</feature>
<evidence type="ECO:0000256" key="6">
    <source>
        <dbReference type="SAM" id="SignalP"/>
    </source>
</evidence>
<comment type="subcellular location">
    <subcellularLocation>
        <location evidence="1">Secreted</location>
    </subcellularLocation>
</comment>
<dbReference type="AlphaFoldDB" id="A0A8C4QYV4"/>
<evidence type="ECO:0000259" key="7">
    <source>
        <dbReference type="Pfam" id="PF00007"/>
    </source>
</evidence>
<dbReference type="Ensembl" id="ENSEBUT00000022939.1">
    <property type="protein sequence ID" value="ENSEBUP00000022363.1"/>
    <property type="gene ID" value="ENSEBUG00000013778.1"/>
</dbReference>
<keyword evidence="5" id="KW-0325">Glycoprotein</keyword>
<evidence type="ECO:0000313" key="9">
    <source>
        <dbReference type="Proteomes" id="UP000694388"/>
    </source>
</evidence>
<dbReference type="InterPro" id="IPR029034">
    <property type="entry name" value="Cystine-knot_cytokine"/>
</dbReference>
<dbReference type="PROSITE" id="PS00261">
    <property type="entry name" value="GLYCO_HORMONE_BETA_1"/>
    <property type="match status" value="1"/>
</dbReference>
<keyword evidence="6" id="KW-0732">Signal</keyword>
<comment type="similarity">
    <text evidence="2">Belongs to the glycoprotein hormones subunit beta family.</text>
</comment>
<dbReference type="InterPro" id="IPR006208">
    <property type="entry name" value="Glyco_hormone_CN"/>
</dbReference>
<evidence type="ECO:0000256" key="5">
    <source>
        <dbReference type="ARBA" id="ARBA00023180"/>
    </source>
</evidence>